<keyword evidence="3" id="KW-1185">Reference proteome</keyword>
<accession>A0A922IAF7</accession>
<organism evidence="2 3">
    <name type="scientific">Dermatophagoides farinae</name>
    <name type="common">American house dust mite</name>
    <dbReference type="NCBI Taxonomy" id="6954"/>
    <lineage>
        <taxon>Eukaryota</taxon>
        <taxon>Metazoa</taxon>
        <taxon>Ecdysozoa</taxon>
        <taxon>Arthropoda</taxon>
        <taxon>Chelicerata</taxon>
        <taxon>Arachnida</taxon>
        <taxon>Acari</taxon>
        <taxon>Acariformes</taxon>
        <taxon>Sarcoptiformes</taxon>
        <taxon>Astigmata</taxon>
        <taxon>Psoroptidia</taxon>
        <taxon>Analgoidea</taxon>
        <taxon>Pyroglyphidae</taxon>
        <taxon>Dermatophagoidinae</taxon>
        <taxon>Dermatophagoides</taxon>
    </lineage>
</organism>
<dbReference type="Proteomes" id="UP000790347">
    <property type="component" value="Unassembled WGS sequence"/>
</dbReference>
<feature type="region of interest" description="Disordered" evidence="1">
    <location>
        <begin position="51"/>
        <end position="70"/>
    </location>
</feature>
<reference evidence="2" key="1">
    <citation type="submission" date="2013-05" db="EMBL/GenBank/DDBJ databases">
        <authorList>
            <person name="Yim A.K.Y."/>
            <person name="Chan T.F."/>
            <person name="Ji K.M."/>
            <person name="Liu X.Y."/>
            <person name="Zhou J.W."/>
            <person name="Li R.Q."/>
            <person name="Yang K.Y."/>
            <person name="Li J."/>
            <person name="Li M."/>
            <person name="Law P.T.W."/>
            <person name="Wu Y.L."/>
            <person name="Cai Z.L."/>
            <person name="Qin H."/>
            <person name="Bao Y."/>
            <person name="Leung R.K.K."/>
            <person name="Ng P.K.S."/>
            <person name="Zou J."/>
            <person name="Zhong X.J."/>
            <person name="Ran P.X."/>
            <person name="Zhong N.S."/>
            <person name="Liu Z.G."/>
            <person name="Tsui S.K.W."/>
        </authorList>
    </citation>
    <scope>NUCLEOTIDE SEQUENCE</scope>
    <source>
        <strain evidence="2">Derf</strain>
        <tissue evidence="2">Whole organism</tissue>
    </source>
</reference>
<evidence type="ECO:0000313" key="2">
    <source>
        <dbReference type="EMBL" id="KAH9527926.1"/>
    </source>
</evidence>
<evidence type="ECO:0000256" key="1">
    <source>
        <dbReference type="SAM" id="MobiDB-lite"/>
    </source>
</evidence>
<evidence type="ECO:0000313" key="3">
    <source>
        <dbReference type="Proteomes" id="UP000790347"/>
    </source>
</evidence>
<sequence length="243" mass="28453">MTNMMTFAMSTIDTKNDNNISIIQHYDDSHLNDYSNTRFIKNRTKQDDSIINKMNIDSNSDDDGNSDETHSDELHVNLCELMRQQLKQRWQPNVKNDHNYYYLQHNQATLITTTEHFHRHSHNHFHSHHNHVHQQNSEQQRLQQREIITCGKDDYDDSCFYLDTKCNGVSDCPNGFDESIEMCELRENDEFPPSSTDFGSGFFSNLIEPKSFKSIAALSSHNNQLSFCYKVEKRKKNPIPIDS</sequence>
<comment type="caution">
    <text evidence="2">The sequence shown here is derived from an EMBL/GenBank/DDBJ whole genome shotgun (WGS) entry which is preliminary data.</text>
</comment>
<gene>
    <name evidence="2" type="ORF">DERF_001913</name>
</gene>
<dbReference type="AlphaFoldDB" id="A0A922IAF7"/>
<proteinExistence type="predicted"/>
<protein>
    <submittedName>
        <fullName evidence="2">Uncharacterized protein</fullName>
    </submittedName>
</protein>
<dbReference type="EMBL" id="ASGP02000001">
    <property type="protein sequence ID" value="KAH9527926.1"/>
    <property type="molecule type" value="Genomic_DNA"/>
</dbReference>
<name>A0A922IAF7_DERFA</name>
<reference evidence="2" key="2">
    <citation type="journal article" date="2022" name="Res Sq">
        <title>Comparative Genomics Reveals Insights into the Divergent Evolution of Astigmatic Mites and Household Pest Adaptations.</title>
        <authorList>
            <person name="Xiong Q."/>
            <person name="Wan A.T.-Y."/>
            <person name="Liu X.-Y."/>
            <person name="Fung C.S.-H."/>
            <person name="Xiao X."/>
            <person name="Malainual N."/>
            <person name="Hou J."/>
            <person name="Wang L."/>
            <person name="Wang M."/>
            <person name="Yang K."/>
            <person name="Cui Y."/>
            <person name="Leung E."/>
            <person name="Nong W."/>
            <person name="Shin S.-K."/>
            <person name="Au S."/>
            <person name="Jeong K.Y."/>
            <person name="Chew F.T."/>
            <person name="Hui J."/>
            <person name="Leung T.F."/>
            <person name="Tungtrongchitr A."/>
            <person name="Zhong N."/>
            <person name="Liu Z."/>
            <person name="Tsui S."/>
        </authorList>
    </citation>
    <scope>NUCLEOTIDE SEQUENCE</scope>
    <source>
        <strain evidence="2">Derf</strain>
        <tissue evidence="2">Whole organism</tissue>
    </source>
</reference>